<dbReference type="Pfam" id="PF03861">
    <property type="entry name" value="ANTAR"/>
    <property type="match status" value="1"/>
</dbReference>
<dbReference type="SMART" id="SM01012">
    <property type="entry name" value="ANTAR"/>
    <property type="match status" value="1"/>
</dbReference>
<reference evidence="2 3" key="1">
    <citation type="submission" date="2023-12" db="EMBL/GenBank/DDBJ databases">
        <title>Amycolatopsis sp. V23-08.</title>
        <authorList>
            <person name="Somphong A."/>
        </authorList>
    </citation>
    <scope>NUCLEOTIDE SEQUENCE [LARGE SCALE GENOMIC DNA]</scope>
    <source>
        <strain evidence="2 3">V23-08</strain>
    </source>
</reference>
<accession>A0ABU5R2R8</accession>
<comment type="caution">
    <text evidence="2">The sequence shown here is derived from an EMBL/GenBank/DDBJ whole genome shotgun (WGS) entry which is preliminary data.</text>
</comment>
<dbReference type="EMBL" id="JAYFSI010000002">
    <property type="protein sequence ID" value="MEA5360511.1"/>
    <property type="molecule type" value="Genomic_DNA"/>
</dbReference>
<dbReference type="PROSITE" id="PS50921">
    <property type="entry name" value="ANTAR"/>
    <property type="match status" value="1"/>
</dbReference>
<gene>
    <name evidence="2" type="ORF">VA596_13270</name>
</gene>
<dbReference type="InterPro" id="IPR005561">
    <property type="entry name" value="ANTAR"/>
</dbReference>
<dbReference type="Gene3D" id="1.10.10.10">
    <property type="entry name" value="Winged helix-like DNA-binding domain superfamily/Winged helix DNA-binding domain"/>
    <property type="match status" value="1"/>
</dbReference>
<proteinExistence type="predicted"/>
<keyword evidence="3" id="KW-1185">Reference proteome</keyword>
<dbReference type="RefSeq" id="WP_323326718.1">
    <property type="nucleotide sequence ID" value="NZ_JAYFSI010000002.1"/>
</dbReference>
<evidence type="ECO:0000313" key="3">
    <source>
        <dbReference type="Proteomes" id="UP001304298"/>
    </source>
</evidence>
<dbReference type="InterPro" id="IPR036388">
    <property type="entry name" value="WH-like_DNA-bd_sf"/>
</dbReference>
<name>A0ABU5R2R8_9PSEU</name>
<sequence>MTRTLVDASDRWKPLSQLLTELLDRIAAEIPGCVGAALTTGHDGGPLSVLATHGVAERLAPAEVRHGGPIADAAATGDVVTTDDLFADPRWPGLHRDALADRWRQVRGVVAFPGPWDDGGTLVLSAVLDGPVGPEVRAVLARYEKLTADLLVVAEAAAAGDSAQVLAMLASRAAIEQAKGAITALRRCGADEAWNTLRRTSQEFNVKVRDLAVALVEHLGQVPVRQPDGTIPITPDHPARDAARQLWTAFTADRPVGP</sequence>
<feature type="domain" description="ANTAR" evidence="1">
    <location>
        <begin position="155"/>
        <end position="216"/>
    </location>
</feature>
<evidence type="ECO:0000259" key="1">
    <source>
        <dbReference type="PROSITE" id="PS50921"/>
    </source>
</evidence>
<dbReference type="Proteomes" id="UP001304298">
    <property type="component" value="Unassembled WGS sequence"/>
</dbReference>
<organism evidence="2 3">
    <name type="scientific">Amycolatopsis heterodermiae</name>
    <dbReference type="NCBI Taxonomy" id="3110235"/>
    <lineage>
        <taxon>Bacteria</taxon>
        <taxon>Bacillati</taxon>
        <taxon>Actinomycetota</taxon>
        <taxon>Actinomycetes</taxon>
        <taxon>Pseudonocardiales</taxon>
        <taxon>Pseudonocardiaceae</taxon>
        <taxon>Amycolatopsis</taxon>
    </lineage>
</organism>
<protein>
    <submittedName>
        <fullName evidence="2">ANTAR domain-containing protein</fullName>
    </submittedName>
</protein>
<evidence type="ECO:0000313" key="2">
    <source>
        <dbReference type="EMBL" id="MEA5360511.1"/>
    </source>
</evidence>